<dbReference type="RefSeq" id="WP_211311552.1">
    <property type="nucleotide sequence ID" value="NZ_BAAABL010000033.1"/>
</dbReference>
<feature type="transmembrane region" description="Helical" evidence="1">
    <location>
        <begin position="293"/>
        <end position="315"/>
    </location>
</feature>
<evidence type="ECO:0000313" key="2">
    <source>
        <dbReference type="EMBL" id="GAA0295735.1"/>
    </source>
</evidence>
<proteinExistence type="predicted"/>
<keyword evidence="3" id="KW-1185">Reference proteome</keyword>
<name>A0AAV3S6S8_9EURY</name>
<dbReference type="EMBL" id="BAAABL010000033">
    <property type="protein sequence ID" value="GAA0295735.1"/>
    <property type="molecule type" value="Genomic_DNA"/>
</dbReference>
<gene>
    <name evidence="2" type="ORF">GCM10009066_07810</name>
</gene>
<feature type="transmembrane region" description="Helical" evidence="1">
    <location>
        <begin position="348"/>
        <end position="369"/>
    </location>
</feature>
<accession>A0AAV3S6S8</accession>
<keyword evidence="1" id="KW-0472">Membrane</keyword>
<keyword evidence="1" id="KW-1133">Transmembrane helix</keyword>
<comment type="caution">
    <text evidence="2">The sequence shown here is derived from an EMBL/GenBank/DDBJ whole genome shotgun (WGS) entry which is preliminary data.</text>
</comment>
<sequence>MSVPSRLALIFALVVVLAGLTGLVVDVHAADSGDASPPAETLVSVSDDALWPYTSKTRSTAGRTLAINVVVHGETDRVRRTFLDRDWERGSGPKLVPWRSAHGATRFTYAVVNGSGRWLAESFQANDGSYFGSRVHVRGYAPPSANWTALQAHEEYWDWFRLRHTVVGVDSAQSYVEDDLRMTPGVARVTHRSLGNAGRVNGDGVATTVVFAAALLGSLGRFRRVTLRRGALVAALPVALVATARVGAIAVSGDALPGVPPKAVAALFYPVLALALPWLTARLARPLLPPAAFLVAAVGGGAAFAFDLFAVGVTALPVDLLVHRALLALALGLLAGTVADADARSGRYLTAAVSASVVVWCLVLARALFGL</sequence>
<evidence type="ECO:0000256" key="1">
    <source>
        <dbReference type="SAM" id="Phobius"/>
    </source>
</evidence>
<dbReference type="AlphaFoldDB" id="A0AAV3S6S8"/>
<keyword evidence="1" id="KW-0812">Transmembrane</keyword>
<protein>
    <submittedName>
        <fullName evidence="2">Uncharacterized protein</fullName>
    </submittedName>
</protein>
<reference evidence="2 3" key="1">
    <citation type="journal article" date="2019" name="Int. J. Syst. Evol. Microbiol.">
        <title>The Global Catalogue of Microorganisms (GCM) 10K type strain sequencing project: providing services to taxonomists for standard genome sequencing and annotation.</title>
        <authorList>
            <consortium name="The Broad Institute Genomics Platform"/>
            <consortium name="The Broad Institute Genome Sequencing Center for Infectious Disease"/>
            <person name="Wu L."/>
            <person name="Ma J."/>
        </authorList>
    </citation>
    <scope>NUCLEOTIDE SEQUENCE [LARGE SCALE GENOMIC DNA]</scope>
    <source>
        <strain evidence="2 3">JCM 16330</strain>
    </source>
</reference>
<dbReference type="Proteomes" id="UP001500837">
    <property type="component" value="Unassembled WGS sequence"/>
</dbReference>
<organism evidence="2 3">
    <name type="scientific">Halarchaeum salinum</name>
    <dbReference type="NCBI Taxonomy" id="489912"/>
    <lineage>
        <taxon>Archaea</taxon>
        <taxon>Methanobacteriati</taxon>
        <taxon>Methanobacteriota</taxon>
        <taxon>Stenosarchaea group</taxon>
        <taxon>Halobacteria</taxon>
        <taxon>Halobacteriales</taxon>
        <taxon>Halobacteriaceae</taxon>
    </lineage>
</organism>
<feature type="transmembrane region" description="Helical" evidence="1">
    <location>
        <begin position="263"/>
        <end position="281"/>
    </location>
</feature>
<evidence type="ECO:0000313" key="3">
    <source>
        <dbReference type="Proteomes" id="UP001500837"/>
    </source>
</evidence>
<feature type="transmembrane region" description="Helical" evidence="1">
    <location>
        <begin position="321"/>
        <end position="341"/>
    </location>
</feature>
<feature type="transmembrane region" description="Helical" evidence="1">
    <location>
        <begin position="231"/>
        <end position="251"/>
    </location>
</feature>